<keyword evidence="3" id="KW-1185">Reference proteome</keyword>
<name>A0A5C3KB80_COPMA</name>
<organism evidence="2 3">
    <name type="scientific">Coprinopsis marcescibilis</name>
    <name type="common">Agaric fungus</name>
    <name type="synonym">Psathyrella marcescibilis</name>
    <dbReference type="NCBI Taxonomy" id="230819"/>
    <lineage>
        <taxon>Eukaryota</taxon>
        <taxon>Fungi</taxon>
        <taxon>Dikarya</taxon>
        <taxon>Basidiomycota</taxon>
        <taxon>Agaricomycotina</taxon>
        <taxon>Agaricomycetes</taxon>
        <taxon>Agaricomycetidae</taxon>
        <taxon>Agaricales</taxon>
        <taxon>Agaricineae</taxon>
        <taxon>Psathyrellaceae</taxon>
        <taxon>Coprinopsis</taxon>
    </lineage>
</organism>
<keyword evidence="1" id="KW-1133">Transmembrane helix</keyword>
<dbReference type="Proteomes" id="UP000307440">
    <property type="component" value="Unassembled WGS sequence"/>
</dbReference>
<dbReference type="AlphaFoldDB" id="A0A5C3KB80"/>
<feature type="transmembrane region" description="Helical" evidence="1">
    <location>
        <begin position="69"/>
        <end position="90"/>
    </location>
</feature>
<dbReference type="EMBL" id="ML210526">
    <property type="protein sequence ID" value="TFK17345.1"/>
    <property type="molecule type" value="Genomic_DNA"/>
</dbReference>
<keyword evidence="1" id="KW-0472">Membrane</keyword>
<keyword evidence="1" id="KW-0812">Transmembrane</keyword>
<evidence type="ECO:0000313" key="3">
    <source>
        <dbReference type="Proteomes" id="UP000307440"/>
    </source>
</evidence>
<protein>
    <submittedName>
        <fullName evidence="2">Uncharacterized protein</fullName>
    </submittedName>
</protein>
<sequence length="153" mass="17304">MVVALHFARLPSLCISSIFLLSEWRGSLRGSLRVEKIDFTVRSSFLDPWCLFYGTVVWMACWRCAMCRLLCCPIFYWISLGLSLPIYSLWLMRSAFKYWFVAAFALALRQLVYDDAGLQVDASTQSSVAFSSLGFTSPIRTSIIPSSILVCSL</sequence>
<accession>A0A5C3KB80</accession>
<proteinExistence type="predicted"/>
<evidence type="ECO:0000313" key="2">
    <source>
        <dbReference type="EMBL" id="TFK17345.1"/>
    </source>
</evidence>
<evidence type="ECO:0000256" key="1">
    <source>
        <dbReference type="SAM" id="Phobius"/>
    </source>
</evidence>
<gene>
    <name evidence="2" type="ORF">FA15DRAFT_337553</name>
</gene>
<reference evidence="2 3" key="1">
    <citation type="journal article" date="2019" name="Nat. Ecol. Evol.">
        <title>Megaphylogeny resolves global patterns of mushroom evolution.</title>
        <authorList>
            <person name="Varga T."/>
            <person name="Krizsan K."/>
            <person name="Foldi C."/>
            <person name="Dima B."/>
            <person name="Sanchez-Garcia M."/>
            <person name="Sanchez-Ramirez S."/>
            <person name="Szollosi G.J."/>
            <person name="Szarkandi J.G."/>
            <person name="Papp V."/>
            <person name="Albert L."/>
            <person name="Andreopoulos W."/>
            <person name="Angelini C."/>
            <person name="Antonin V."/>
            <person name="Barry K.W."/>
            <person name="Bougher N.L."/>
            <person name="Buchanan P."/>
            <person name="Buyck B."/>
            <person name="Bense V."/>
            <person name="Catcheside P."/>
            <person name="Chovatia M."/>
            <person name="Cooper J."/>
            <person name="Damon W."/>
            <person name="Desjardin D."/>
            <person name="Finy P."/>
            <person name="Geml J."/>
            <person name="Haridas S."/>
            <person name="Hughes K."/>
            <person name="Justo A."/>
            <person name="Karasinski D."/>
            <person name="Kautmanova I."/>
            <person name="Kiss B."/>
            <person name="Kocsube S."/>
            <person name="Kotiranta H."/>
            <person name="LaButti K.M."/>
            <person name="Lechner B.E."/>
            <person name="Liimatainen K."/>
            <person name="Lipzen A."/>
            <person name="Lukacs Z."/>
            <person name="Mihaltcheva S."/>
            <person name="Morgado L.N."/>
            <person name="Niskanen T."/>
            <person name="Noordeloos M.E."/>
            <person name="Ohm R.A."/>
            <person name="Ortiz-Santana B."/>
            <person name="Ovrebo C."/>
            <person name="Racz N."/>
            <person name="Riley R."/>
            <person name="Savchenko A."/>
            <person name="Shiryaev A."/>
            <person name="Soop K."/>
            <person name="Spirin V."/>
            <person name="Szebenyi C."/>
            <person name="Tomsovsky M."/>
            <person name="Tulloss R.E."/>
            <person name="Uehling J."/>
            <person name="Grigoriev I.V."/>
            <person name="Vagvolgyi C."/>
            <person name="Papp T."/>
            <person name="Martin F.M."/>
            <person name="Miettinen O."/>
            <person name="Hibbett D.S."/>
            <person name="Nagy L.G."/>
        </authorList>
    </citation>
    <scope>NUCLEOTIDE SEQUENCE [LARGE SCALE GENOMIC DNA]</scope>
    <source>
        <strain evidence="2 3">CBS 121175</strain>
    </source>
</reference>